<dbReference type="Gene3D" id="3.40.50.1820">
    <property type="entry name" value="alpha/beta hydrolase"/>
    <property type="match status" value="1"/>
</dbReference>
<comment type="caution">
    <text evidence="4">The sequence shown here is derived from an EMBL/GenBank/DDBJ whole genome shotgun (WGS) entry which is preliminary data.</text>
</comment>
<feature type="domain" description="Thioesterase" evidence="3">
    <location>
        <begin position="81"/>
        <end position="301"/>
    </location>
</feature>
<reference evidence="4 5" key="1">
    <citation type="submission" date="2018-10" db="EMBL/GenBank/DDBJ databases">
        <title>The genome of Lysobacter enzymogenes OH11.</title>
        <authorList>
            <person name="Liu F."/>
            <person name="Zhao Y."/>
            <person name="Qian G."/>
            <person name="Chen Y."/>
            <person name="Xu H."/>
        </authorList>
    </citation>
    <scope>NUCLEOTIDE SEQUENCE [LARGE SCALE GENOMIC DNA]</scope>
    <source>
        <strain evidence="4 5">OH11</strain>
    </source>
</reference>
<feature type="compositionally biased region" description="Basic residues" evidence="2">
    <location>
        <begin position="13"/>
        <end position="22"/>
    </location>
</feature>
<dbReference type="AlphaFoldDB" id="A0A3N2RGM8"/>
<proteinExistence type="inferred from homology"/>
<accession>A0A3N2RGM8</accession>
<organism evidence="4 5">
    <name type="scientific">Lysobacter enzymogenes</name>
    <dbReference type="NCBI Taxonomy" id="69"/>
    <lineage>
        <taxon>Bacteria</taxon>
        <taxon>Pseudomonadati</taxon>
        <taxon>Pseudomonadota</taxon>
        <taxon>Gammaproteobacteria</taxon>
        <taxon>Lysobacterales</taxon>
        <taxon>Lysobacteraceae</taxon>
        <taxon>Lysobacter</taxon>
    </lineage>
</organism>
<sequence>MSRNGCGRAGVRTTRRRSRNRRHPDPGRPPRRSIALPEPFPMPTSYPLSSPSTLSPSPLSSDGPRLPWLLRRPGAPRALRLYGFAYAGGDAGMYLSWQPALGAQIEVCGVQLPGRGVRLREPPAHTMEPLVERLAADIAAQPRQPFALFGHSLGALLAFEVARRLQRLGAPAPLHLFVSACEAPGYRREGRNLHTLPDEALIEVLRDYNGTPAEVLRDREFMALVLPTLRADFALACEYAYRPGPKLRVPMSVLVGEREREGRWSEVGRWAEQTEAGCELHRFDGGHLFVDSHRAAVVDCVRETLLRAMPAPRTQLG</sequence>
<comment type="similarity">
    <text evidence="1">Belongs to the thioesterase family.</text>
</comment>
<dbReference type="InterPro" id="IPR012223">
    <property type="entry name" value="TEII"/>
</dbReference>
<evidence type="ECO:0000256" key="1">
    <source>
        <dbReference type="ARBA" id="ARBA00007169"/>
    </source>
</evidence>
<dbReference type="Pfam" id="PF00975">
    <property type="entry name" value="Thioesterase"/>
    <property type="match status" value="1"/>
</dbReference>
<dbReference type="InterPro" id="IPR001031">
    <property type="entry name" value="Thioesterase"/>
</dbReference>
<dbReference type="InterPro" id="IPR029058">
    <property type="entry name" value="AB_hydrolase_fold"/>
</dbReference>
<dbReference type="Proteomes" id="UP000275910">
    <property type="component" value="Unassembled WGS sequence"/>
</dbReference>
<evidence type="ECO:0000313" key="5">
    <source>
        <dbReference type="Proteomes" id="UP000275910"/>
    </source>
</evidence>
<evidence type="ECO:0000313" key="4">
    <source>
        <dbReference type="EMBL" id="ROU06623.1"/>
    </source>
</evidence>
<name>A0A3N2RGM8_LYSEN</name>
<feature type="region of interest" description="Disordered" evidence="2">
    <location>
        <begin position="1"/>
        <end position="65"/>
    </location>
</feature>
<dbReference type="PANTHER" id="PTHR11487:SF0">
    <property type="entry name" value="S-ACYL FATTY ACID SYNTHASE THIOESTERASE, MEDIUM CHAIN"/>
    <property type="match status" value="1"/>
</dbReference>
<gene>
    <name evidence="4" type="ORF">D9T17_13065</name>
</gene>
<evidence type="ECO:0000259" key="3">
    <source>
        <dbReference type="Pfam" id="PF00975"/>
    </source>
</evidence>
<dbReference type="EMBL" id="RCTY01000032">
    <property type="protein sequence ID" value="ROU06623.1"/>
    <property type="molecule type" value="Genomic_DNA"/>
</dbReference>
<dbReference type="SUPFAM" id="SSF53474">
    <property type="entry name" value="alpha/beta-Hydrolases"/>
    <property type="match status" value="1"/>
</dbReference>
<feature type="compositionally biased region" description="Low complexity" evidence="2">
    <location>
        <begin position="45"/>
        <end position="65"/>
    </location>
</feature>
<evidence type="ECO:0000256" key="2">
    <source>
        <dbReference type="SAM" id="MobiDB-lite"/>
    </source>
</evidence>
<dbReference type="GO" id="GO:0008610">
    <property type="term" value="P:lipid biosynthetic process"/>
    <property type="evidence" value="ECO:0007669"/>
    <property type="project" value="TreeGrafter"/>
</dbReference>
<feature type="compositionally biased region" description="Low complexity" evidence="2">
    <location>
        <begin position="1"/>
        <end position="12"/>
    </location>
</feature>
<protein>
    <submittedName>
        <fullName evidence="4">Thioesterase</fullName>
    </submittedName>
</protein>
<dbReference type="PANTHER" id="PTHR11487">
    <property type="entry name" value="THIOESTERASE"/>
    <property type="match status" value="1"/>
</dbReference>